<dbReference type="AlphaFoldDB" id="A0A0L7SR27"/>
<name>A0A0L7SR27_9GAMM</name>
<dbReference type="EMBL" id="JRXF01000104">
    <property type="protein sequence ID" value="KOC85386.1"/>
    <property type="molecule type" value="Genomic_DNA"/>
</dbReference>
<accession>A0A0L7SR27</accession>
<sequence>MTFHWQGLQMVGEQSSRSPDHRVQYLYSEGGREPLARVDIDRDSQQTFWYHTDLNGLPERLT</sequence>
<feature type="non-terminal residue" evidence="2">
    <location>
        <position position="62"/>
    </location>
</feature>
<dbReference type="Proteomes" id="UP000036851">
    <property type="component" value="Unassembled WGS sequence"/>
</dbReference>
<evidence type="ECO:0000313" key="3">
    <source>
        <dbReference type="Proteomes" id="UP000036851"/>
    </source>
</evidence>
<comment type="caution">
    <text evidence="2">The sequence shown here is derived from an EMBL/GenBank/DDBJ whole genome shotgun (WGS) entry which is preliminary data.</text>
</comment>
<feature type="region of interest" description="Disordered" evidence="1">
    <location>
        <begin position="1"/>
        <end position="20"/>
    </location>
</feature>
<reference evidence="2 3" key="1">
    <citation type="journal article" date="2015" name="Int. J. Syst. Evol. Microbiol.">
        <title>Erwinia iniecta sp. nov., isolated from Russian wheat aphids (Diuraphis noxia).</title>
        <authorList>
            <person name="Campillo T."/>
            <person name="Luna E."/>
            <person name="Portier P."/>
            <person name="Fischer-Le Saux M."/>
            <person name="Lapitan N."/>
            <person name="Tisserat N.A."/>
            <person name="Leach J.E."/>
        </authorList>
    </citation>
    <scope>NUCLEOTIDE SEQUENCE [LARGE SCALE GENOMIC DNA]</scope>
    <source>
        <strain evidence="2 3">B149</strain>
    </source>
</reference>
<protein>
    <recommendedName>
        <fullName evidence="4">RHS repeat protein</fullName>
    </recommendedName>
</protein>
<organism evidence="2 3">
    <name type="scientific">Winslowiella iniecta</name>
    <dbReference type="NCBI Taxonomy" id="1560201"/>
    <lineage>
        <taxon>Bacteria</taxon>
        <taxon>Pseudomonadati</taxon>
        <taxon>Pseudomonadota</taxon>
        <taxon>Gammaproteobacteria</taxon>
        <taxon>Enterobacterales</taxon>
        <taxon>Erwiniaceae</taxon>
        <taxon>Winslowiella</taxon>
    </lineage>
</organism>
<evidence type="ECO:0000313" key="2">
    <source>
        <dbReference type="EMBL" id="KOC85386.1"/>
    </source>
</evidence>
<proteinExistence type="predicted"/>
<evidence type="ECO:0008006" key="4">
    <source>
        <dbReference type="Google" id="ProtNLM"/>
    </source>
</evidence>
<gene>
    <name evidence="2" type="ORF">NG43_21760</name>
</gene>
<dbReference type="STRING" id="1560201.NG42_19345"/>
<evidence type="ECO:0000256" key="1">
    <source>
        <dbReference type="SAM" id="MobiDB-lite"/>
    </source>
</evidence>